<organism evidence="2 3">
    <name type="scientific">Jiangella ureilytica</name>
    <dbReference type="NCBI Taxonomy" id="2530374"/>
    <lineage>
        <taxon>Bacteria</taxon>
        <taxon>Bacillati</taxon>
        <taxon>Actinomycetota</taxon>
        <taxon>Actinomycetes</taxon>
        <taxon>Jiangellales</taxon>
        <taxon>Jiangellaceae</taxon>
        <taxon>Jiangella</taxon>
    </lineage>
</organism>
<dbReference type="OrthoDB" id="5196985at2"/>
<keyword evidence="3" id="KW-1185">Reference proteome</keyword>
<evidence type="ECO:0000313" key="3">
    <source>
        <dbReference type="Proteomes" id="UP000295621"/>
    </source>
</evidence>
<reference evidence="2 3" key="1">
    <citation type="submission" date="2019-02" db="EMBL/GenBank/DDBJ databases">
        <title>Draft genome sequences of novel Actinobacteria.</title>
        <authorList>
            <person name="Sahin N."/>
            <person name="Ay H."/>
            <person name="Saygin H."/>
        </authorList>
    </citation>
    <scope>NUCLEOTIDE SEQUENCE [LARGE SCALE GENOMIC DNA]</scope>
    <source>
        <strain evidence="2 3">KC603</strain>
    </source>
</reference>
<keyword evidence="1" id="KW-0812">Transmembrane</keyword>
<keyword evidence="1" id="KW-0472">Membrane</keyword>
<evidence type="ECO:0000313" key="2">
    <source>
        <dbReference type="EMBL" id="TDC51912.1"/>
    </source>
</evidence>
<name>A0A4R4RSZ0_9ACTN</name>
<comment type="caution">
    <text evidence="2">The sequence shown here is derived from an EMBL/GenBank/DDBJ whole genome shotgun (WGS) entry which is preliminary data.</text>
</comment>
<dbReference type="EMBL" id="SMKL01000019">
    <property type="protein sequence ID" value="TDC51912.1"/>
    <property type="molecule type" value="Genomic_DNA"/>
</dbReference>
<evidence type="ECO:0000256" key="1">
    <source>
        <dbReference type="SAM" id="Phobius"/>
    </source>
</evidence>
<dbReference type="AlphaFoldDB" id="A0A4R4RSZ0"/>
<proteinExistence type="predicted"/>
<sequence length="97" mass="10189">MSISGSGQGTTRAGRARRAGAFDIRIVIAALFGIFGLILTGMGLFGTSDADLQKSDGININLWTGIGLLLVAVLFVLWNRLRPIIVDTEAAAGGERD</sequence>
<feature type="transmembrane region" description="Helical" evidence="1">
    <location>
        <begin position="22"/>
        <end position="46"/>
    </location>
</feature>
<protein>
    <submittedName>
        <fullName evidence="2">Uncharacterized protein</fullName>
    </submittedName>
</protein>
<keyword evidence="1" id="KW-1133">Transmembrane helix</keyword>
<feature type="transmembrane region" description="Helical" evidence="1">
    <location>
        <begin position="58"/>
        <end position="78"/>
    </location>
</feature>
<accession>A0A4R4RSZ0</accession>
<gene>
    <name evidence="2" type="ORF">E1212_10935</name>
</gene>
<dbReference type="Proteomes" id="UP000295621">
    <property type="component" value="Unassembled WGS sequence"/>
</dbReference>
<dbReference type="RefSeq" id="WP_131982223.1">
    <property type="nucleotide sequence ID" value="NZ_SMKL01000019.1"/>
</dbReference>